<accession>A0A8J4VYX3</accession>
<dbReference type="AlphaFoldDB" id="A0A8J4VYX3"/>
<dbReference type="EMBL" id="JRKL02000008">
    <property type="protein sequence ID" value="KAF3976675.1"/>
    <property type="molecule type" value="Genomic_DNA"/>
</dbReference>
<feature type="domain" description="C2H2-type" evidence="3">
    <location>
        <begin position="406"/>
        <end position="433"/>
    </location>
</feature>
<feature type="region of interest" description="Disordered" evidence="2">
    <location>
        <begin position="510"/>
        <end position="537"/>
    </location>
</feature>
<dbReference type="InterPro" id="IPR013087">
    <property type="entry name" value="Znf_C2H2_type"/>
</dbReference>
<dbReference type="OrthoDB" id="6077919at2759"/>
<feature type="compositionally biased region" description="Basic and acidic residues" evidence="2">
    <location>
        <begin position="25"/>
        <end position="39"/>
    </location>
</feature>
<feature type="domain" description="C2H2-type" evidence="3">
    <location>
        <begin position="147"/>
        <end position="169"/>
    </location>
</feature>
<dbReference type="Gene3D" id="3.30.160.60">
    <property type="entry name" value="Classic Zinc Finger"/>
    <property type="match status" value="2"/>
</dbReference>
<gene>
    <name evidence="4" type="ORF">CMV_000158</name>
</gene>
<dbReference type="InterPro" id="IPR036236">
    <property type="entry name" value="Znf_C2H2_sf"/>
</dbReference>
<dbReference type="PANTHER" id="PTHR47591">
    <property type="entry name" value="ZINC FINGER PROTEIN ZAT2-RELATED"/>
    <property type="match status" value="1"/>
</dbReference>
<keyword evidence="5" id="KW-1185">Reference proteome</keyword>
<evidence type="ECO:0000256" key="1">
    <source>
        <dbReference type="PROSITE-ProRule" id="PRU00042"/>
    </source>
</evidence>
<dbReference type="SUPFAM" id="SSF57667">
    <property type="entry name" value="beta-beta-alpha zinc fingers"/>
    <property type="match status" value="2"/>
</dbReference>
<dbReference type="PROSITE" id="PS50157">
    <property type="entry name" value="ZINC_FINGER_C2H2_2"/>
    <property type="match status" value="4"/>
</dbReference>
<dbReference type="Proteomes" id="UP000737018">
    <property type="component" value="Unassembled WGS sequence"/>
</dbReference>
<feature type="domain" description="C2H2-type" evidence="3">
    <location>
        <begin position="85"/>
        <end position="112"/>
    </location>
</feature>
<evidence type="ECO:0000259" key="3">
    <source>
        <dbReference type="PROSITE" id="PS50157"/>
    </source>
</evidence>
<evidence type="ECO:0000256" key="2">
    <source>
        <dbReference type="SAM" id="MobiDB-lite"/>
    </source>
</evidence>
<feature type="domain" description="C2H2-type" evidence="3">
    <location>
        <begin position="480"/>
        <end position="502"/>
    </location>
</feature>
<dbReference type="GO" id="GO:0008270">
    <property type="term" value="F:zinc ion binding"/>
    <property type="evidence" value="ECO:0007669"/>
    <property type="project" value="UniProtKB-KW"/>
</dbReference>
<evidence type="ECO:0000313" key="4">
    <source>
        <dbReference type="EMBL" id="KAF3976675.1"/>
    </source>
</evidence>
<feature type="region of interest" description="Disordered" evidence="2">
    <location>
        <begin position="555"/>
        <end position="606"/>
    </location>
</feature>
<comment type="caution">
    <text evidence="4">The sequence shown here is derived from an EMBL/GenBank/DDBJ whole genome shotgun (WGS) entry which is preliminary data.</text>
</comment>
<dbReference type="PANTHER" id="PTHR47591:SF1">
    <property type="entry name" value="ZINC FINGER PROTEIN ZAT2-RELATED"/>
    <property type="match status" value="1"/>
</dbReference>
<feature type="region of interest" description="Disordered" evidence="2">
    <location>
        <begin position="1"/>
        <end position="39"/>
    </location>
</feature>
<keyword evidence="1" id="KW-0479">Metal-binding</keyword>
<sequence>MDDNQESQIHGDDGLEEDNLGTPRVLKEEEKEKNDNKVSAEKNGRLCFKLLKLKYPNTESFLQQHPPPPKEELLVSSPSPSPTTRICNICNRGFGSGKALGGHMRMHVQARNKELLEKLNNATTANTAHDIIAKTHESFSIMEEGEPTCYVCKKTFLSMKSLFGHMRSHPERDWRGIQPPTATPTDHKYYNNCCSSSSLSLSLSDEKLDTFPVITATTSEEVFVDLSESLSSWRVTGKRGRKSTDSADDSGLPLDIDEDAVFGLMTLANVDPRQASNKSDPTYCNSTMDARKKLRIDDEARSSREVLHNKMEAKGKGKPVVEEETALEVPLFMKWNLFGYEEESPREYFRHNSNDSSELDFADKTVGETMMMSNKRKTRKVKLVELEALGGDQSQKQVYSVTPNRYICSLCNRSFPTHQALGGHRSSHNKVKYIQQQTLDESVSADDSAAENYGHYANPTTTTTTTTQMDEEAVRGPTTHQCKICDRIFPTGQALGGHKRCHWNGTVEMQSSQVTSPEGEAKAQSSQATSPGEASQTCRRNLEFDLNELPAMEVEEDKGTTPSHKGFSFTDSHHPHPQTLTDSSTSSPPPAPNLTHHRRPDSSLRSPAHLCRSRRCLPQPIALVFRRSQVACFSVCVVQQS</sequence>
<reference evidence="4" key="1">
    <citation type="submission" date="2020-03" db="EMBL/GenBank/DDBJ databases">
        <title>Castanea mollissima Vanexum genome sequencing.</title>
        <authorList>
            <person name="Staton M."/>
        </authorList>
    </citation>
    <scope>NUCLEOTIDE SEQUENCE</scope>
    <source>
        <tissue evidence="4">Leaf</tissue>
    </source>
</reference>
<evidence type="ECO:0000313" key="5">
    <source>
        <dbReference type="Proteomes" id="UP000737018"/>
    </source>
</evidence>
<feature type="region of interest" description="Disordered" evidence="2">
    <location>
        <begin position="444"/>
        <end position="465"/>
    </location>
</feature>
<organism evidence="4 5">
    <name type="scientific">Castanea mollissima</name>
    <name type="common">Chinese chestnut</name>
    <dbReference type="NCBI Taxonomy" id="60419"/>
    <lineage>
        <taxon>Eukaryota</taxon>
        <taxon>Viridiplantae</taxon>
        <taxon>Streptophyta</taxon>
        <taxon>Embryophyta</taxon>
        <taxon>Tracheophyta</taxon>
        <taxon>Spermatophyta</taxon>
        <taxon>Magnoliopsida</taxon>
        <taxon>eudicotyledons</taxon>
        <taxon>Gunneridae</taxon>
        <taxon>Pentapetalae</taxon>
        <taxon>rosids</taxon>
        <taxon>fabids</taxon>
        <taxon>Fagales</taxon>
        <taxon>Fagaceae</taxon>
        <taxon>Castanea</taxon>
    </lineage>
</organism>
<dbReference type="PROSITE" id="PS00028">
    <property type="entry name" value="ZINC_FINGER_C2H2_1"/>
    <property type="match status" value="4"/>
</dbReference>
<protein>
    <recommendedName>
        <fullName evidence="3">C2H2-type domain-containing protein</fullName>
    </recommendedName>
</protein>
<dbReference type="SMART" id="SM00355">
    <property type="entry name" value="ZnF_C2H2"/>
    <property type="match status" value="4"/>
</dbReference>
<name>A0A8J4VYX3_9ROSI</name>
<proteinExistence type="predicted"/>
<dbReference type="Pfam" id="PF13912">
    <property type="entry name" value="zf-C2H2_6"/>
    <property type="match status" value="4"/>
</dbReference>
<keyword evidence="1" id="KW-0863">Zinc-finger</keyword>
<feature type="compositionally biased region" description="Polar residues" evidence="2">
    <location>
        <begin position="523"/>
        <end position="537"/>
    </location>
</feature>
<feature type="region of interest" description="Disordered" evidence="2">
    <location>
        <begin position="59"/>
        <end position="78"/>
    </location>
</feature>
<keyword evidence="1" id="KW-0862">Zinc</keyword>